<evidence type="ECO:0000256" key="4">
    <source>
        <dbReference type="PROSITE-ProRule" id="PRU00236"/>
    </source>
</evidence>
<evidence type="ECO:0000256" key="1">
    <source>
        <dbReference type="ARBA" id="ARBA00012928"/>
    </source>
</evidence>
<dbReference type="InterPro" id="IPR026590">
    <property type="entry name" value="Ssirtuin_cat_dom"/>
</dbReference>
<sequence>MDEIARACALLRKADGLLIAAGAGIGVDSGLPDFRGDTGFWKAYPPLAARGLPFREMANPASFERDPPLAWGFYGHRLDLYRRTHPHAGFAILRALGDRMEHGSFVFTSNVDGQFQRAGFADDRIAEIHGTIHHLQCTRPCRAVTWPADDIEPEVDLARCTLRSPLPACPHCGALARPNILMFNDAAWVDIPSDAQLERLAQWRAGVARLAVIELGAGTDLPSVRRFTESQGVHAIRINPREHRIVRGVGIPMGALAALQAIAREMEIVFK</sequence>
<dbReference type="InterPro" id="IPR029035">
    <property type="entry name" value="DHS-like_NAD/FAD-binding_dom"/>
</dbReference>
<dbReference type="AlphaFoldDB" id="A0A2S2DP37"/>
<dbReference type="PROSITE" id="PS50305">
    <property type="entry name" value="SIRTUIN"/>
    <property type="match status" value="1"/>
</dbReference>
<evidence type="ECO:0000313" key="6">
    <source>
        <dbReference type="EMBL" id="AWL07145.1"/>
    </source>
</evidence>
<dbReference type="GO" id="GO:0046872">
    <property type="term" value="F:metal ion binding"/>
    <property type="evidence" value="ECO:0007669"/>
    <property type="project" value="UniProtKB-KW"/>
</dbReference>
<protein>
    <recommendedName>
        <fullName evidence="1">protein acetyllysine N-acetyltransferase</fullName>
        <ecNumber evidence="1">2.3.1.286</ecNumber>
    </recommendedName>
</protein>
<keyword evidence="7" id="KW-1185">Reference proteome</keyword>
<accession>A0A2S2DP37</accession>
<feature type="binding site" evidence="4">
    <location>
        <position position="172"/>
    </location>
    <ligand>
        <name>Zn(2+)</name>
        <dbReference type="ChEBI" id="CHEBI:29105"/>
    </ligand>
</feature>
<evidence type="ECO:0000256" key="3">
    <source>
        <dbReference type="ARBA" id="ARBA00023027"/>
    </source>
</evidence>
<dbReference type="GO" id="GO:0070403">
    <property type="term" value="F:NAD+ binding"/>
    <property type="evidence" value="ECO:0007669"/>
    <property type="project" value="InterPro"/>
</dbReference>
<reference evidence="6 7" key="1">
    <citation type="submission" date="2018-05" db="EMBL/GenBank/DDBJ databases">
        <title>Complete genome sequence of Massilia oculi sp. nov. CCUG 43427T (=DSM 26321T), the type strain of M. oculi, and comparison with genome sequences of other Massilia strains.</title>
        <authorList>
            <person name="Zhu B."/>
        </authorList>
    </citation>
    <scope>NUCLEOTIDE SEQUENCE [LARGE SCALE GENOMIC DNA]</scope>
    <source>
        <strain evidence="6 7">CCUG 43427</strain>
    </source>
</reference>
<name>A0A2S2DP37_9BURK</name>
<gene>
    <name evidence="6" type="ORF">DIR46_23765</name>
</gene>
<dbReference type="GO" id="GO:0017136">
    <property type="term" value="F:histone deacetylase activity, NAD-dependent"/>
    <property type="evidence" value="ECO:0007669"/>
    <property type="project" value="TreeGrafter"/>
</dbReference>
<dbReference type="InterPro" id="IPR003000">
    <property type="entry name" value="Sirtuin"/>
</dbReference>
<dbReference type="InterPro" id="IPR026591">
    <property type="entry name" value="Sirtuin_cat_small_dom_sf"/>
</dbReference>
<feature type="active site" description="Proton acceptor" evidence="4">
    <location>
        <position position="129"/>
    </location>
</feature>
<dbReference type="SUPFAM" id="SSF52467">
    <property type="entry name" value="DHS-like NAD/FAD-binding domain"/>
    <property type="match status" value="1"/>
</dbReference>
<dbReference type="EMBL" id="CP029343">
    <property type="protein sequence ID" value="AWL07145.1"/>
    <property type="molecule type" value="Genomic_DNA"/>
</dbReference>
<evidence type="ECO:0000313" key="7">
    <source>
        <dbReference type="Proteomes" id="UP000245820"/>
    </source>
</evidence>
<dbReference type="InterPro" id="IPR050134">
    <property type="entry name" value="NAD-dep_sirtuin_deacylases"/>
</dbReference>
<dbReference type="Gene3D" id="3.40.50.1220">
    <property type="entry name" value="TPP-binding domain"/>
    <property type="match status" value="1"/>
</dbReference>
<keyword evidence="4" id="KW-0479">Metal-binding</keyword>
<evidence type="ECO:0000256" key="2">
    <source>
        <dbReference type="ARBA" id="ARBA00022679"/>
    </source>
</evidence>
<keyword evidence="3" id="KW-0520">NAD</keyword>
<feature type="binding site" evidence="4">
    <location>
        <position position="141"/>
    </location>
    <ligand>
        <name>Zn(2+)</name>
        <dbReference type="ChEBI" id="CHEBI:29105"/>
    </ligand>
</feature>
<dbReference type="Gene3D" id="3.30.1600.10">
    <property type="entry name" value="SIR2/SIRT2 'Small Domain"/>
    <property type="match status" value="1"/>
</dbReference>
<dbReference type="PANTHER" id="PTHR11085:SF4">
    <property type="entry name" value="NAD-DEPENDENT PROTEIN DEACYLASE"/>
    <property type="match status" value="1"/>
</dbReference>
<feature type="binding site" evidence="4">
    <location>
        <position position="137"/>
    </location>
    <ligand>
        <name>Zn(2+)</name>
        <dbReference type="ChEBI" id="CHEBI:29105"/>
    </ligand>
</feature>
<dbReference type="RefSeq" id="WP_109347440.1">
    <property type="nucleotide sequence ID" value="NZ_CP029343.1"/>
</dbReference>
<keyword evidence="4" id="KW-0862">Zinc</keyword>
<dbReference type="Pfam" id="PF02146">
    <property type="entry name" value="SIR2"/>
    <property type="match status" value="1"/>
</dbReference>
<evidence type="ECO:0000259" key="5">
    <source>
        <dbReference type="PROSITE" id="PS50305"/>
    </source>
</evidence>
<dbReference type="OrthoDB" id="9800582at2"/>
<dbReference type="Proteomes" id="UP000245820">
    <property type="component" value="Chromosome"/>
</dbReference>
<dbReference type="PANTHER" id="PTHR11085">
    <property type="entry name" value="NAD-DEPENDENT PROTEIN DEACYLASE SIRTUIN-5, MITOCHONDRIAL-RELATED"/>
    <property type="match status" value="1"/>
</dbReference>
<dbReference type="KEGG" id="mtim:DIR46_23765"/>
<proteinExistence type="predicted"/>
<feature type="domain" description="Deacetylase sirtuin-type" evidence="5">
    <location>
        <begin position="1"/>
        <end position="271"/>
    </location>
</feature>
<keyword evidence="2" id="KW-0808">Transferase</keyword>
<dbReference type="EC" id="2.3.1.286" evidence="1"/>
<organism evidence="6 7">
    <name type="scientific">Massilia oculi</name>
    <dbReference type="NCBI Taxonomy" id="945844"/>
    <lineage>
        <taxon>Bacteria</taxon>
        <taxon>Pseudomonadati</taxon>
        <taxon>Pseudomonadota</taxon>
        <taxon>Betaproteobacteria</taxon>
        <taxon>Burkholderiales</taxon>
        <taxon>Oxalobacteraceae</taxon>
        <taxon>Telluria group</taxon>
        <taxon>Massilia</taxon>
    </lineage>
</organism>
<feature type="binding site" evidence="4">
    <location>
        <position position="169"/>
    </location>
    <ligand>
        <name>Zn(2+)</name>
        <dbReference type="ChEBI" id="CHEBI:29105"/>
    </ligand>
</feature>